<evidence type="ECO:0000313" key="3">
    <source>
        <dbReference type="Proteomes" id="UP001516400"/>
    </source>
</evidence>
<sequence>MTLLKTQRAVPAARLRVIRERPVGPASTRVTLGTPHSNNRASDEEVHVPVLPRNQQGNIAVEPAVDTDTPPEEVYGEFIGCTFLIGVPFIGSSCSCTGCQKEYVSKHAAVCHVPKCTGPVAPAPNAVRCDICGTYYKNKIQKHERTALPEVRNEARARPSGGARKRRLRQGGYMEDEVNLMLELERRFHGDRFVAKKMEESSGDEEVAIQEEIVPQPALPEADGDETQPPPQATEPDLPVVVPTIVVSPPLDPSSPQETRWRQEITDKALAHKLPKKAIPDESAEAIRLLRGAFQFASELNYDVPHAHDDDIYKEVTSDFVSSDCEDERERRPSRVRGKGEVAKYVRTNVDWLKGYSQPNSANVEELYTQLWGTQPKVQLPEMGQAEGLITLEDTLLPFTLREIGKRVAHLKKSTATGSDGI</sequence>
<dbReference type="AlphaFoldDB" id="A0ABD2MW76"/>
<accession>A0ABD2MW76</accession>
<dbReference type="Proteomes" id="UP001516400">
    <property type="component" value="Unassembled WGS sequence"/>
</dbReference>
<feature type="region of interest" description="Disordered" evidence="1">
    <location>
        <begin position="214"/>
        <end position="237"/>
    </location>
</feature>
<feature type="region of interest" description="Disordered" evidence="1">
    <location>
        <begin position="26"/>
        <end position="46"/>
    </location>
</feature>
<reference evidence="2 3" key="1">
    <citation type="journal article" date="2021" name="BMC Biol.">
        <title>Horizontally acquired antibacterial genes associated with adaptive radiation of ladybird beetles.</title>
        <authorList>
            <person name="Li H.S."/>
            <person name="Tang X.F."/>
            <person name="Huang Y.H."/>
            <person name="Xu Z.Y."/>
            <person name="Chen M.L."/>
            <person name="Du X.Y."/>
            <person name="Qiu B.Y."/>
            <person name="Chen P.T."/>
            <person name="Zhang W."/>
            <person name="Slipinski A."/>
            <person name="Escalona H.E."/>
            <person name="Waterhouse R.M."/>
            <person name="Zwick A."/>
            <person name="Pang H."/>
        </authorList>
    </citation>
    <scope>NUCLEOTIDE SEQUENCE [LARGE SCALE GENOMIC DNA]</scope>
    <source>
        <strain evidence="2">SYSU2018</strain>
    </source>
</reference>
<evidence type="ECO:0000256" key="1">
    <source>
        <dbReference type="SAM" id="MobiDB-lite"/>
    </source>
</evidence>
<protein>
    <recommendedName>
        <fullName evidence="4">C2H2-type domain-containing protein</fullName>
    </recommendedName>
</protein>
<feature type="region of interest" description="Disordered" evidence="1">
    <location>
        <begin position="151"/>
        <end position="170"/>
    </location>
</feature>
<feature type="compositionally biased region" description="Polar residues" evidence="1">
    <location>
        <begin position="28"/>
        <end position="40"/>
    </location>
</feature>
<name>A0ABD2MW76_9CUCU</name>
<keyword evidence="3" id="KW-1185">Reference proteome</keyword>
<organism evidence="2 3">
    <name type="scientific">Cryptolaemus montrouzieri</name>
    <dbReference type="NCBI Taxonomy" id="559131"/>
    <lineage>
        <taxon>Eukaryota</taxon>
        <taxon>Metazoa</taxon>
        <taxon>Ecdysozoa</taxon>
        <taxon>Arthropoda</taxon>
        <taxon>Hexapoda</taxon>
        <taxon>Insecta</taxon>
        <taxon>Pterygota</taxon>
        <taxon>Neoptera</taxon>
        <taxon>Endopterygota</taxon>
        <taxon>Coleoptera</taxon>
        <taxon>Polyphaga</taxon>
        <taxon>Cucujiformia</taxon>
        <taxon>Coccinelloidea</taxon>
        <taxon>Coccinellidae</taxon>
        <taxon>Scymninae</taxon>
        <taxon>Scymnini</taxon>
        <taxon>Cryptolaemus</taxon>
    </lineage>
</organism>
<proteinExistence type="predicted"/>
<comment type="caution">
    <text evidence="2">The sequence shown here is derived from an EMBL/GenBank/DDBJ whole genome shotgun (WGS) entry which is preliminary data.</text>
</comment>
<evidence type="ECO:0000313" key="2">
    <source>
        <dbReference type="EMBL" id="KAL3270412.1"/>
    </source>
</evidence>
<dbReference type="EMBL" id="JABFTP020000040">
    <property type="protein sequence ID" value="KAL3270412.1"/>
    <property type="molecule type" value="Genomic_DNA"/>
</dbReference>
<evidence type="ECO:0008006" key="4">
    <source>
        <dbReference type="Google" id="ProtNLM"/>
    </source>
</evidence>
<gene>
    <name evidence="2" type="ORF">HHI36_024411</name>
</gene>